<evidence type="ECO:0000313" key="1">
    <source>
        <dbReference type="EMBL" id="GLR63730.1"/>
    </source>
</evidence>
<accession>A0ABQ5ZU79</accession>
<dbReference type="Proteomes" id="UP001156682">
    <property type="component" value="Unassembled WGS sequence"/>
</dbReference>
<dbReference type="RefSeq" id="WP_284304984.1">
    <property type="nucleotide sequence ID" value="NZ_BSOR01000017.1"/>
</dbReference>
<keyword evidence="2" id="KW-1185">Reference proteome</keyword>
<dbReference type="EMBL" id="BSOR01000017">
    <property type="protein sequence ID" value="GLR63730.1"/>
    <property type="molecule type" value="Genomic_DNA"/>
</dbReference>
<reference evidence="2" key="1">
    <citation type="journal article" date="2019" name="Int. J. Syst. Evol. Microbiol.">
        <title>The Global Catalogue of Microorganisms (GCM) 10K type strain sequencing project: providing services to taxonomists for standard genome sequencing and annotation.</title>
        <authorList>
            <consortium name="The Broad Institute Genomics Platform"/>
            <consortium name="The Broad Institute Genome Sequencing Center for Infectious Disease"/>
            <person name="Wu L."/>
            <person name="Ma J."/>
        </authorList>
    </citation>
    <scope>NUCLEOTIDE SEQUENCE [LARGE SCALE GENOMIC DNA]</scope>
    <source>
        <strain evidence="2">NBRC 100033</strain>
    </source>
</reference>
<evidence type="ECO:0008006" key="3">
    <source>
        <dbReference type="Google" id="ProtNLM"/>
    </source>
</evidence>
<dbReference type="InterPro" id="IPR017645">
    <property type="entry name" value="Dnd_assoc_1"/>
</dbReference>
<proteinExistence type="predicted"/>
<evidence type="ECO:0000313" key="2">
    <source>
        <dbReference type="Proteomes" id="UP001156682"/>
    </source>
</evidence>
<gene>
    <name evidence="1" type="ORF">GCM10007878_11650</name>
</gene>
<sequence>MTNMSTIKSGELKPPASNSVSSFLYLRTKPEHYSFDWNAVAGGVIKSLYNKKLKGLTLEEFEQKCADNFLSKLDEPSFWDVLKKAYFDKGMLLNVAPELATLRGNEKEMDNNTKNLGKLFTSLLCKHQLESSNSGRMNFIEREFKALFDQNTEANKPTKASESTSYLPFLSELFAQDLDFMNKRPQYFMANLNSFARLYGFLYTAQTALNIRNWQAGEPTSKRCYLIIDTEKAGSERNKLQLSGFKHLREQLEYLFPYLAMSESLQEKDSIAPLWQLAQALPEDDSELADRLEKYAKLFIKKRNLPEDTKTCAKTPVGWLKELLKLSHMQFHKSNSRHKYNQDLVKGQIQALSEPFVQSRGRAGQVLVINQDYLVLLTNLAIGEKDKLRLHELIKAFEARGIWFDKQSQQALVAFYERMGNVERMSDSGDAVYVKKTV</sequence>
<organism evidence="1 2">
    <name type="scientific">Marinospirillum insulare</name>
    <dbReference type="NCBI Taxonomy" id="217169"/>
    <lineage>
        <taxon>Bacteria</taxon>
        <taxon>Pseudomonadati</taxon>
        <taxon>Pseudomonadota</taxon>
        <taxon>Gammaproteobacteria</taxon>
        <taxon>Oceanospirillales</taxon>
        <taxon>Oceanospirillaceae</taxon>
        <taxon>Marinospirillum</taxon>
    </lineage>
</organism>
<name>A0ABQ5ZU79_9GAMM</name>
<protein>
    <recommendedName>
        <fullName evidence="3">DNA phosphorothioation-dependent restriction protein DptG</fullName>
    </recommendedName>
</protein>
<comment type="caution">
    <text evidence="1">The sequence shown here is derived from an EMBL/GenBank/DDBJ whole genome shotgun (WGS) entry which is preliminary data.</text>
</comment>
<dbReference type="NCBIfam" id="TIGR03236">
    <property type="entry name" value="dnd_assoc_1"/>
    <property type="match status" value="1"/>
</dbReference>